<comment type="catalytic activity">
    <reaction evidence="15">
        <text>phosphoenolpyruvate + UDP-N-acetyl-alpha-D-glucosamine = UDP-N-acetyl-3-O-(1-carboxyvinyl)-alpha-D-glucosamine + phosphate</text>
        <dbReference type="Rhea" id="RHEA:18681"/>
        <dbReference type="ChEBI" id="CHEBI:43474"/>
        <dbReference type="ChEBI" id="CHEBI:57705"/>
        <dbReference type="ChEBI" id="CHEBI:58702"/>
        <dbReference type="ChEBI" id="CHEBI:68483"/>
        <dbReference type="EC" id="2.5.1.7"/>
    </reaction>
</comment>
<gene>
    <name evidence="17" type="primary">murA1</name>
    <name evidence="17" type="ORF">CLHUN_16160</name>
</gene>
<dbReference type="EMBL" id="MZGX01000008">
    <property type="protein sequence ID" value="OPX44622.1"/>
    <property type="molecule type" value="Genomic_DNA"/>
</dbReference>
<evidence type="ECO:0000256" key="1">
    <source>
        <dbReference type="ARBA" id="ARBA00004496"/>
    </source>
</evidence>
<sequence length="135" mass="14564">MNKLIVKGGKKLKGEITIEGAKNSVLPILAATILNGGENIIKNCPMFSDVEVIIDILRTIGCKVKIEDNVAIIDSTAISSTVVPESLASEMRSSIILMGPLLAREGKVTISYPGGCVTLYHLCRYFFFSALPAFF</sequence>
<dbReference type="InterPro" id="IPR001986">
    <property type="entry name" value="Enolpyruvate_Tfrase_dom"/>
</dbReference>
<dbReference type="Gene3D" id="3.65.10.10">
    <property type="entry name" value="Enolpyruvate transferase domain"/>
    <property type="match status" value="2"/>
</dbReference>
<evidence type="ECO:0000256" key="3">
    <source>
        <dbReference type="ARBA" id="ARBA00022490"/>
    </source>
</evidence>
<accession>A0A1V4SL50</accession>
<dbReference type="Pfam" id="PF00275">
    <property type="entry name" value="EPSP_synthase"/>
    <property type="match status" value="1"/>
</dbReference>
<dbReference type="InterPro" id="IPR050068">
    <property type="entry name" value="MurA_subfamily"/>
</dbReference>
<comment type="subcellular location">
    <subcellularLocation>
        <location evidence="1">Cytoplasm</location>
    </subcellularLocation>
</comment>
<dbReference type="Proteomes" id="UP000191554">
    <property type="component" value="Unassembled WGS sequence"/>
</dbReference>
<dbReference type="GO" id="GO:0009252">
    <property type="term" value="P:peptidoglycan biosynthetic process"/>
    <property type="evidence" value="ECO:0007669"/>
    <property type="project" value="UniProtKB-KW"/>
</dbReference>
<comment type="pathway">
    <text evidence="2">Cell wall biogenesis; peptidoglycan biosynthesis.</text>
</comment>
<evidence type="ECO:0000256" key="8">
    <source>
        <dbReference type="ARBA" id="ARBA00023306"/>
    </source>
</evidence>
<organism evidence="17 18">
    <name type="scientific">Ruminiclostridium hungatei</name>
    <name type="common">Clostridium hungatei</name>
    <dbReference type="NCBI Taxonomy" id="48256"/>
    <lineage>
        <taxon>Bacteria</taxon>
        <taxon>Bacillati</taxon>
        <taxon>Bacillota</taxon>
        <taxon>Clostridia</taxon>
        <taxon>Eubacteriales</taxon>
        <taxon>Oscillospiraceae</taxon>
        <taxon>Ruminiclostridium</taxon>
    </lineage>
</organism>
<dbReference type="GO" id="GO:0071555">
    <property type="term" value="P:cell wall organization"/>
    <property type="evidence" value="ECO:0007669"/>
    <property type="project" value="UniProtKB-KW"/>
</dbReference>
<feature type="domain" description="Enolpyruvate transferase" evidence="16">
    <location>
        <begin position="6"/>
        <end position="116"/>
    </location>
</feature>
<evidence type="ECO:0000313" key="17">
    <source>
        <dbReference type="EMBL" id="OPX44622.1"/>
    </source>
</evidence>
<keyword evidence="18" id="KW-1185">Reference proteome</keyword>
<keyword evidence="7" id="KW-0573">Peptidoglycan synthesis</keyword>
<dbReference type="EC" id="2.5.1.7" evidence="11"/>
<evidence type="ECO:0000256" key="4">
    <source>
        <dbReference type="ARBA" id="ARBA00022618"/>
    </source>
</evidence>
<keyword evidence="4" id="KW-0132">Cell division</keyword>
<dbReference type="PANTHER" id="PTHR43783:SF1">
    <property type="entry name" value="UDP-N-ACETYLGLUCOSAMINE 1-CARBOXYVINYLTRANSFERASE"/>
    <property type="match status" value="1"/>
</dbReference>
<reference evidence="17 18" key="1">
    <citation type="submission" date="2017-03" db="EMBL/GenBank/DDBJ databases">
        <title>Genome sequence of Clostridium hungatei DSM 14427.</title>
        <authorList>
            <person name="Poehlein A."/>
            <person name="Daniel R."/>
        </authorList>
    </citation>
    <scope>NUCLEOTIDE SEQUENCE [LARGE SCALE GENOMIC DNA]</scope>
    <source>
        <strain evidence="17 18">DSM 14427</strain>
    </source>
</reference>
<evidence type="ECO:0000313" key="18">
    <source>
        <dbReference type="Proteomes" id="UP000191554"/>
    </source>
</evidence>
<evidence type="ECO:0000256" key="5">
    <source>
        <dbReference type="ARBA" id="ARBA00022679"/>
    </source>
</evidence>
<dbReference type="GO" id="GO:0008360">
    <property type="term" value="P:regulation of cell shape"/>
    <property type="evidence" value="ECO:0007669"/>
    <property type="project" value="UniProtKB-KW"/>
</dbReference>
<keyword evidence="8" id="KW-0131">Cell cycle</keyword>
<evidence type="ECO:0000256" key="15">
    <source>
        <dbReference type="ARBA" id="ARBA00047527"/>
    </source>
</evidence>
<protein>
    <recommendedName>
        <fullName evidence="12">UDP-N-acetylglucosamine 1-carboxyvinyltransferase</fullName>
        <ecNumber evidence="11">2.5.1.7</ecNumber>
    </recommendedName>
    <alternativeName>
        <fullName evidence="13">Enoylpyruvate transferase</fullName>
    </alternativeName>
    <alternativeName>
        <fullName evidence="14">UDP-N-acetylglucosamine enolpyruvyl transferase</fullName>
    </alternativeName>
</protein>
<evidence type="ECO:0000256" key="10">
    <source>
        <dbReference type="ARBA" id="ARBA00038367"/>
    </source>
</evidence>
<keyword evidence="5 17" id="KW-0808">Transferase</keyword>
<dbReference type="AlphaFoldDB" id="A0A1V4SL50"/>
<evidence type="ECO:0000256" key="7">
    <source>
        <dbReference type="ARBA" id="ARBA00022984"/>
    </source>
</evidence>
<evidence type="ECO:0000256" key="12">
    <source>
        <dbReference type="ARBA" id="ARBA00039754"/>
    </source>
</evidence>
<evidence type="ECO:0000256" key="14">
    <source>
        <dbReference type="ARBA" id="ARBA00042842"/>
    </source>
</evidence>
<dbReference type="SUPFAM" id="SSF55205">
    <property type="entry name" value="EPT/RTPC-like"/>
    <property type="match status" value="1"/>
</dbReference>
<dbReference type="GO" id="GO:0005737">
    <property type="term" value="C:cytoplasm"/>
    <property type="evidence" value="ECO:0007669"/>
    <property type="project" value="UniProtKB-SubCell"/>
</dbReference>
<evidence type="ECO:0000256" key="11">
    <source>
        <dbReference type="ARBA" id="ARBA00039108"/>
    </source>
</evidence>
<dbReference type="OrthoDB" id="2082536at2"/>
<keyword evidence="9" id="KW-0961">Cell wall biogenesis/degradation</keyword>
<evidence type="ECO:0000259" key="16">
    <source>
        <dbReference type="Pfam" id="PF00275"/>
    </source>
</evidence>
<dbReference type="InterPro" id="IPR013792">
    <property type="entry name" value="RNA3'P_cycl/enolpyr_Trfase_a/b"/>
</dbReference>
<keyword evidence="6" id="KW-0133">Cell shape</keyword>
<keyword evidence="3" id="KW-0963">Cytoplasm</keyword>
<dbReference type="PANTHER" id="PTHR43783">
    <property type="entry name" value="UDP-N-ACETYLGLUCOSAMINE 1-CARBOXYVINYLTRANSFERASE"/>
    <property type="match status" value="1"/>
</dbReference>
<proteinExistence type="inferred from homology"/>
<evidence type="ECO:0000256" key="13">
    <source>
        <dbReference type="ARBA" id="ARBA00042443"/>
    </source>
</evidence>
<evidence type="ECO:0000256" key="2">
    <source>
        <dbReference type="ARBA" id="ARBA00004752"/>
    </source>
</evidence>
<dbReference type="InterPro" id="IPR036968">
    <property type="entry name" value="Enolpyruvate_Tfrase_sf"/>
</dbReference>
<dbReference type="STRING" id="48256.CLHUN_16160"/>
<dbReference type="GO" id="GO:0051301">
    <property type="term" value="P:cell division"/>
    <property type="evidence" value="ECO:0007669"/>
    <property type="project" value="UniProtKB-KW"/>
</dbReference>
<name>A0A1V4SL50_RUMHU</name>
<dbReference type="RefSeq" id="WP_080064057.1">
    <property type="nucleotide sequence ID" value="NZ_MZGX01000008.1"/>
</dbReference>
<comment type="similarity">
    <text evidence="10">Belongs to the EPSP synthase family. MurA subfamily.</text>
</comment>
<evidence type="ECO:0000256" key="9">
    <source>
        <dbReference type="ARBA" id="ARBA00023316"/>
    </source>
</evidence>
<evidence type="ECO:0000256" key="6">
    <source>
        <dbReference type="ARBA" id="ARBA00022960"/>
    </source>
</evidence>
<comment type="caution">
    <text evidence="17">The sequence shown here is derived from an EMBL/GenBank/DDBJ whole genome shotgun (WGS) entry which is preliminary data.</text>
</comment>
<dbReference type="GO" id="GO:0008760">
    <property type="term" value="F:UDP-N-acetylglucosamine 1-carboxyvinyltransferase activity"/>
    <property type="evidence" value="ECO:0007669"/>
    <property type="project" value="UniProtKB-EC"/>
</dbReference>